<dbReference type="GO" id="GO:0051285">
    <property type="term" value="C:cell cortex of cell tip"/>
    <property type="evidence" value="ECO:0007669"/>
    <property type="project" value="TreeGrafter"/>
</dbReference>
<feature type="transmembrane region" description="Helical" evidence="1">
    <location>
        <begin position="20"/>
        <end position="47"/>
    </location>
</feature>
<evidence type="ECO:0000313" key="2">
    <source>
        <dbReference type="EMBL" id="AMD22076.1"/>
    </source>
</evidence>
<feature type="transmembrane region" description="Helical" evidence="1">
    <location>
        <begin position="216"/>
        <end position="238"/>
    </location>
</feature>
<feature type="transmembrane region" description="Helical" evidence="1">
    <location>
        <begin position="301"/>
        <end position="322"/>
    </location>
</feature>
<evidence type="ECO:0000256" key="1">
    <source>
        <dbReference type="SAM" id="Phobius"/>
    </source>
</evidence>
<dbReference type="GO" id="GO:0031505">
    <property type="term" value="P:fungal-type cell wall organization"/>
    <property type="evidence" value="ECO:0007669"/>
    <property type="project" value="TreeGrafter"/>
</dbReference>
<dbReference type="PANTHER" id="PTHR28019:SF6">
    <property type="entry name" value="PROTEIN ECM7"/>
    <property type="match status" value="1"/>
</dbReference>
<protein>
    <submittedName>
        <fullName evidence="2">HGL264Wp</fullName>
    </submittedName>
</protein>
<dbReference type="PANTHER" id="PTHR28019">
    <property type="entry name" value="CELL MEMBRANE PROTEIN YLR413W-RELATED"/>
    <property type="match status" value="1"/>
</dbReference>
<keyword evidence="1" id="KW-0812">Transmembrane</keyword>
<keyword evidence="1" id="KW-0472">Membrane</keyword>
<dbReference type="EMBL" id="CP014247">
    <property type="protein sequence ID" value="AMD22076.1"/>
    <property type="molecule type" value="Genomic_DNA"/>
</dbReference>
<evidence type="ECO:0000313" key="3">
    <source>
        <dbReference type="Proteomes" id="UP000243052"/>
    </source>
</evidence>
<reference evidence="2 3" key="1">
    <citation type="submission" date="2016-01" db="EMBL/GenBank/DDBJ databases">
        <title>Genome sequence of the yeast Holleya sinecauda.</title>
        <authorList>
            <person name="Dietrich F.S."/>
        </authorList>
    </citation>
    <scope>NUCLEOTIDE SEQUENCE [LARGE SCALE GENOMIC DNA]</scope>
    <source>
        <strain evidence="2 3">ATCC 58844</strain>
    </source>
</reference>
<feature type="transmembrane region" description="Helical" evidence="1">
    <location>
        <begin position="250"/>
        <end position="274"/>
    </location>
</feature>
<dbReference type="STRING" id="45286.A0A0X8HUN8"/>
<organism evidence="2 3">
    <name type="scientific">Eremothecium sinecaudum</name>
    <dbReference type="NCBI Taxonomy" id="45286"/>
    <lineage>
        <taxon>Eukaryota</taxon>
        <taxon>Fungi</taxon>
        <taxon>Dikarya</taxon>
        <taxon>Ascomycota</taxon>
        <taxon>Saccharomycotina</taxon>
        <taxon>Saccharomycetes</taxon>
        <taxon>Saccharomycetales</taxon>
        <taxon>Saccharomycetaceae</taxon>
        <taxon>Eremothecium</taxon>
    </lineage>
</organism>
<accession>A0A0X8HUN8</accession>
<dbReference type="GO" id="GO:0005886">
    <property type="term" value="C:plasma membrane"/>
    <property type="evidence" value="ECO:0007669"/>
    <property type="project" value="TreeGrafter"/>
</dbReference>
<gene>
    <name evidence="2" type="ORF">AW171_hschr74086</name>
</gene>
<sequence>MKNFSRIVRLPFQNLDLIERIVLILRTISGLMVLIMCIISTLGCFFLPLPLYMGKFVTSSNDIAAGLFNTLDNNFRNADFYDGHELSTSEIVILTQYASSKVSKVPKFITNGVYGCCEVNFDDRDFNKKGVWNTTTLNCIEGGPSFIFDYRHMLSKFGLGIVLNWAYAEEMKAFDDASPATGTSGLVDHDQNPFSLIPSYGKYLSKTKRLKANMIYMIYAVTIIQLLMLVGLFWYYSMKTGLKRTRKTSIAVHLLSLGSVVVFVCSVTATVNLMKTQLKLRNIIHNELGNFGFGYEIGSRWFTCLLLMSCFSFISCLVWSGLEWCIVDSGESHTNSYTVSKEYQGTSAMQNPFSQNESDSVIKDAKFIP</sequence>
<dbReference type="AlphaFoldDB" id="A0A0X8HUN8"/>
<proteinExistence type="predicted"/>
<keyword evidence="1" id="KW-1133">Transmembrane helix</keyword>
<keyword evidence="3" id="KW-1185">Reference proteome</keyword>
<dbReference type="RefSeq" id="XP_017989072.1">
    <property type="nucleotide sequence ID" value="XM_018133765.1"/>
</dbReference>
<dbReference type="GeneID" id="28725406"/>
<dbReference type="Proteomes" id="UP000243052">
    <property type="component" value="Chromosome vii"/>
</dbReference>
<name>A0A0X8HUN8_9SACH</name>
<dbReference type="InterPro" id="IPR052413">
    <property type="entry name" value="SUR7_domain"/>
</dbReference>
<dbReference type="OrthoDB" id="4062523at2759"/>